<dbReference type="OrthoDB" id="9784332at2"/>
<dbReference type="GO" id="GO:0016887">
    <property type="term" value="F:ATP hydrolysis activity"/>
    <property type="evidence" value="ECO:0007669"/>
    <property type="project" value="InterPro"/>
</dbReference>
<dbReference type="RefSeq" id="WP_092571138.1">
    <property type="nucleotide sequence ID" value="NZ_FOEN01000004.1"/>
</dbReference>
<dbReference type="EMBL" id="FOEN01000004">
    <property type="protein sequence ID" value="SEQ00411.1"/>
    <property type="molecule type" value="Genomic_DNA"/>
</dbReference>
<accession>A0A1H9CH80</accession>
<name>A0A1H9CH80_9LACT</name>
<keyword evidence="5" id="KW-0547">Nucleotide-binding</keyword>
<evidence type="ECO:0000256" key="1">
    <source>
        <dbReference type="ARBA" id="ARBA00004202"/>
    </source>
</evidence>
<keyword evidence="8" id="KW-0472">Membrane</keyword>
<comment type="similarity">
    <text evidence="2">Belongs to the ABC transporter superfamily.</text>
</comment>
<gene>
    <name evidence="10" type="ORF">SAMN04488558_10432</name>
</gene>
<sequence length="272" mass="31204">MEIELRNLYFKYEHNQREIINGLSLKINKGERIVVLGENGMGKSTLFLLANGILKAQKGNIYINHKLINVNSHDIYRLRQTVGLVFQNPDVQFIAPTVEEEISFAALNRGLSTEDTKLLMDRISKMLDIQDLMPLALHTLSGGQKKLVSIASVLSLEPEFIFFDEPSAGLDYRNSQKLIYTLNKLHKKNYGLVVSTHDIDFAWEWADRIIILNEGKIAADGSVLEVLTDKRIIEQQGLRLPYIYQFMDMFSISIKDVFPRTMEELKLLRKDC</sequence>
<dbReference type="CDD" id="cd03225">
    <property type="entry name" value="ABC_cobalt_CbiO_domain1"/>
    <property type="match status" value="1"/>
</dbReference>
<dbReference type="PROSITE" id="PS50893">
    <property type="entry name" value="ABC_TRANSPORTER_2"/>
    <property type="match status" value="1"/>
</dbReference>
<evidence type="ECO:0000256" key="2">
    <source>
        <dbReference type="ARBA" id="ARBA00005417"/>
    </source>
</evidence>
<dbReference type="GO" id="GO:0005524">
    <property type="term" value="F:ATP binding"/>
    <property type="evidence" value="ECO:0007669"/>
    <property type="project" value="UniProtKB-KW"/>
</dbReference>
<evidence type="ECO:0000256" key="8">
    <source>
        <dbReference type="ARBA" id="ARBA00023136"/>
    </source>
</evidence>
<evidence type="ECO:0000256" key="3">
    <source>
        <dbReference type="ARBA" id="ARBA00022448"/>
    </source>
</evidence>
<evidence type="ECO:0000259" key="9">
    <source>
        <dbReference type="PROSITE" id="PS50893"/>
    </source>
</evidence>
<evidence type="ECO:0000256" key="5">
    <source>
        <dbReference type="ARBA" id="ARBA00022741"/>
    </source>
</evidence>
<dbReference type="PANTHER" id="PTHR43553:SF24">
    <property type="entry name" value="ENERGY-COUPLING FACTOR TRANSPORTER ATP-BINDING PROTEIN ECFA1"/>
    <property type="match status" value="1"/>
</dbReference>
<dbReference type="InterPro" id="IPR017871">
    <property type="entry name" value="ABC_transporter-like_CS"/>
</dbReference>
<dbReference type="InterPro" id="IPR015856">
    <property type="entry name" value="ABC_transpr_CbiO/EcfA_su"/>
</dbReference>
<dbReference type="STRING" id="89093.SAMN04488558_10432"/>
<proteinExistence type="inferred from homology"/>
<organism evidence="10 11">
    <name type="scientific">Ignavigranum ruoffiae</name>
    <dbReference type="NCBI Taxonomy" id="89093"/>
    <lineage>
        <taxon>Bacteria</taxon>
        <taxon>Bacillati</taxon>
        <taxon>Bacillota</taxon>
        <taxon>Bacilli</taxon>
        <taxon>Lactobacillales</taxon>
        <taxon>Aerococcaceae</taxon>
        <taxon>Ignavigranum</taxon>
    </lineage>
</organism>
<keyword evidence="11" id="KW-1185">Reference proteome</keyword>
<evidence type="ECO:0000256" key="7">
    <source>
        <dbReference type="ARBA" id="ARBA00022967"/>
    </source>
</evidence>
<reference evidence="10 11" key="1">
    <citation type="submission" date="2016-10" db="EMBL/GenBank/DDBJ databases">
        <authorList>
            <person name="de Groot N.N."/>
        </authorList>
    </citation>
    <scope>NUCLEOTIDE SEQUENCE [LARGE SCALE GENOMIC DNA]</scope>
    <source>
        <strain evidence="10 11">DSM 15695</strain>
    </source>
</reference>
<dbReference type="InterPro" id="IPR050095">
    <property type="entry name" value="ECF_ABC_transporter_ATP-bd"/>
</dbReference>
<dbReference type="InterPro" id="IPR003593">
    <property type="entry name" value="AAA+_ATPase"/>
</dbReference>
<evidence type="ECO:0000256" key="6">
    <source>
        <dbReference type="ARBA" id="ARBA00022840"/>
    </source>
</evidence>
<keyword evidence="3" id="KW-0813">Transport</keyword>
<dbReference type="SMART" id="SM00382">
    <property type="entry name" value="AAA"/>
    <property type="match status" value="1"/>
</dbReference>
<dbReference type="GO" id="GO:0043190">
    <property type="term" value="C:ATP-binding cassette (ABC) transporter complex"/>
    <property type="evidence" value="ECO:0007669"/>
    <property type="project" value="TreeGrafter"/>
</dbReference>
<keyword evidence="7" id="KW-1278">Translocase</keyword>
<evidence type="ECO:0000313" key="11">
    <source>
        <dbReference type="Proteomes" id="UP000198833"/>
    </source>
</evidence>
<dbReference type="SUPFAM" id="SSF52540">
    <property type="entry name" value="P-loop containing nucleoside triphosphate hydrolases"/>
    <property type="match status" value="1"/>
</dbReference>
<protein>
    <submittedName>
        <fullName evidence="10">Cobalt/nickel transport system ATP-binding protein</fullName>
    </submittedName>
</protein>
<dbReference type="InterPro" id="IPR027417">
    <property type="entry name" value="P-loop_NTPase"/>
</dbReference>
<dbReference type="PROSITE" id="PS00211">
    <property type="entry name" value="ABC_TRANSPORTER_1"/>
    <property type="match status" value="1"/>
</dbReference>
<feature type="domain" description="ABC transporter" evidence="9">
    <location>
        <begin position="3"/>
        <end position="239"/>
    </location>
</feature>
<keyword evidence="6 10" id="KW-0067">ATP-binding</keyword>
<evidence type="ECO:0000256" key="4">
    <source>
        <dbReference type="ARBA" id="ARBA00022475"/>
    </source>
</evidence>
<dbReference type="Proteomes" id="UP000198833">
    <property type="component" value="Unassembled WGS sequence"/>
</dbReference>
<evidence type="ECO:0000313" key="10">
    <source>
        <dbReference type="EMBL" id="SEQ00411.1"/>
    </source>
</evidence>
<keyword evidence="4" id="KW-1003">Cell membrane</keyword>
<dbReference type="AlphaFoldDB" id="A0A1H9CH80"/>
<dbReference type="Pfam" id="PF00005">
    <property type="entry name" value="ABC_tran"/>
    <property type="match status" value="1"/>
</dbReference>
<dbReference type="FunFam" id="3.40.50.300:FF:000224">
    <property type="entry name" value="Energy-coupling factor transporter ATP-binding protein EcfA"/>
    <property type="match status" value="1"/>
</dbReference>
<dbReference type="InterPro" id="IPR003439">
    <property type="entry name" value="ABC_transporter-like_ATP-bd"/>
</dbReference>
<comment type="subcellular location">
    <subcellularLocation>
        <location evidence="1">Cell membrane</location>
        <topology evidence="1">Peripheral membrane protein</topology>
    </subcellularLocation>
</comment>
<dbReference type="PANTHER" id="PTHR43553">
    <property type="entry name" value="HEAVY METAL TRANSPORTER"/>
    <property type="match status" value="1"/>
</dbReference>
<dbReference type="Gene3D" id="3.40.50.300">
    <property type="entry name" value="P-loop containing nucleotide triphosphate hydrolases"/>
    <property type="match status" value="1"/>
</dbReference>
<dbReference type="GO" id="GO:0042626">
    <property type="term" value="F:ATPase-coupled transmembrane transporter activity"/>
    <property type="evidence" value="ECO:0007669"/>
    <property type="project" value="TreeGrafter"/>
</dbReference>